<evidence type="ECO:0000313" key="1">
    <source>
        <dbReference type="Ensembl" id="ENSCINP00000034202.1"/>
    </source>
</evidence>
<reference evidence="1" key="3">
    <citation type="submission" date="2025-08" db="UniProtKB">
        <authorList>
            <consortium name="Ensembl"/>
        </authorList>
    </citation>
    <scope>IDENTIFICATION</scope>
</reference>
<dbReference type="InParanoid" id="H2XX18"/>
<evidence type="ECO:0000313" key="2">
    <source>
        <dbReference type="Proteomes" id="UP000008144"/>
    </source>
</evidence>
<dbReference type="Proteomes" id="UP000008144">
    <property type="component" value="Chromosome 10"/>
</dbReference>
<reference evidence="1" key="4">
    <citation type="submission" date="2025-09" db="UniProtKB">
        <authorList>
            <consortium name="Ensembl"/>
        </authorList>
    </citation>
    <scope>IDENTIFICATION</scope>
</reference>
<dbReference type="AlphaFoldDB" id="H2XX18"/>
<name>H2XX18_CIOIN</name>
<dbReference type="Ensembl" id="ENSCINT00000030717.1">
    <property type="protein sequence ID" value="ENSCINP00000034202.1"/>
    <property type="gene ID" value="ENSCING00000024344.1"/>
</dbReference>
<accession>H2XX18</accession>
<keyword evidence="2" id="KW-1185">Reference proteome</keyword>
<dbReference type="EMBL" id="EAAA01000577">
    <property type="status" value="NOT_ANNOTATED_CDS"/>
    <property type="molecule type" value="Genomic_DNA"/>
</dbReference>
<dbReference type="HOGENOM" id="CLU_3175113_0_0_1"/>
<reference evidence="1" key="2">
    <citation type="journal article" date="2008" name="Genome Biol.">
        <title>Improved genome assembly and evidence-based global gene model set for the chordate Ciona intestinalis: new insight into intron and operon populations.</title>
        <authorList>
            <person name="Satou Y."/>
            <person name="Mineta K."/>
            <person name="Ogasawara M."/>
            <person name="Sasakura Y."/>
            <person name="Shoguchi E."/>
            <person name="Ueno K."/>
            <person name="Yamada L."/>
            <person name="Matsumoto J."/>
            <person name="Wasserscheid J."/>
            <person name="Dewar K."/>
            <person name="Wiley G.B."/>
            <person name="Macmil S.L."/>
            <person name="Roe B.A."/>
            <person name="Zeller R.W."/>
            <person name="Hastings K.E."/>
            <person name="Lemaire P."/>
            <person name="Lindquist E."/>
            <person name="Endo T."/>
            <person name="Hotta K."/>
            <person name="Inaba K."/>
        </authorList>
    </citation>
    <scope>NUCLEOTIDE SEQUENCE [LARGE SCALE GENOMIC DNA]</scope>
    <source>
        <strain evidence="1">wild type</strain>
    </source>
</reference>
<proteinExistence type="predicted"/>
<protein>
    <submittedName>
        <fullName evidence="1">Uncharacterized protein</fullName>
    </submittedName>
</protein>
<organism evidence="1 2">
    <name type="scientific">Ciona intestinalis</name>
    <name type="common">Transparent sea squirt</name>
    <name type="synonym">Ascidia intestinalis</name>
    <dbReference type="NCBI Taxonomy" id="7719"/>
    <lineage>
        <taxon>Eukaryota</taxon>
        <taxon>Metazoa</taxon>
        <taxon>Chordata</taxon>
        <taxon>Tunicata</taxon>
        <taxon>Ascidiacea</taxon>
        <taxon>Phlebobranchia</taxon>
        <taxon>Cionidae</taxon>
        <taxon>Ciona</taxon>
    </lineage>
</organism>
<reference evidence="2" key="1">
    <citation type="journal article" date="2002" name="Science">
        <title>The draft genome of Ciona intestinalis: insights into chordate and vertebrate origins.</title>
        <authorList>
            <person name="Dehal P."/>
            <person name="Satou Y."/>
            <person name="Campbell R.K."/>
            <person name="Chapman J."/>
            <person name="Degnan B."/>
            <person name="De Tomaso A."/>
            <person name="Davidson B."/>
            <person name="Di Gregorio A."/>
            <person name="Gelpke M."/>
            <person name="Goodstein D.M."/>
            <person name="Harafuji N."/>
            <person name="Hastings K.E."/>
            <person name="Ho I."/>
            <person name="Hotta K."/>
            <person name="Huang W."/>
            <person name="Kawashima T."/>
            <person name="Lemaire P."/>
            <person name="Martinez D."/>
            <person name="Meinertzhagen I.A."/>
            <person name="Necula S."/>
            <person name="Nonaka M."/>
            <person name="Putnam N."/>
            <person name="Rash S."/>
            <person name="Saiga H."/>
            <person name="Satake M."/>
            <person name="Terry A."/>
            <person name="Yamada L."/>
            <person name="Wang H.G."/>
            <person name="Awazu S."/>
            <person name="Azumi K."/>
            <person name="Boore J."/>
            <person name="Branno M."/>
            <person name="Chin-Bow S."/>
            <person name="DeSantis R."/>
            <person name="Doyle S."/>
            <person name="Francino P."/>
            <person name="Keys D.N."/>
            <person name="Haga S."/>
            <person name="Hayashi H."/>
            <person name="Hino K."/>
            <person name="Imai K.S."/>
            <person name="Inaba K."/>
            <person name="Kano S."/>
            <person name="Kobayashi K."/>
            <person name="Kobayashi M."/>
            <person name="Lee B.I."/>
            <person name="Makabe K.W."/>
            <person name="Manohar C."/>
            <person name="Matassi G."/>
            <person name="Medina M."/>
            <person name="Mochizuki Y."/>
            <person name="Mount S."/>
            <person name="Morishita T."/>
            <person name="Miura S."/>
            <person name="Nakayama A."/>
            <person name="Nishizaka S."/>
            <person name="Nomoto H."/>
            <person name="Ohta F."/>
            <person name="Oishi K."/>
            <person name="Rigoutsos I."/>
            <person name="Sano M."/>
            <person name="Sasaki A."/>
            <person name="Sasakura Y."/>
            <person name="Shoguchi E."/>
            <person name="Shin-i T."/>
            <person name="Spagnuolo A."/>
            <person name="Stainier D."/>
            <person name="Suzuki M.M."/>
            <person name="Tassy O."/>
            <person name="Takatori N."/>
            <person name="Tokuoka M."/>
            <person name="Yagi K."/>
            <person name="Yoshizaki F."/>
            <person name="Wada S."/>
            <person name="Zhang C."/>
            <person name="Hyatt P.D."/>
            <person name="Larimer F."/>
            <person name="Detter C."/>
            <person name="Doggett N."/>
            <person name="Glavina T."/>
            <person name="Hawkins T."/>
            <person name="Richardson P."/>
            <person name="Lucas S."/>
            <person name="Kohara Y."/>
            <person name="Levine M."/>
            <person name="Satoh N."/>
            <person name="Rokhsar D.S."/>
        </authorList>
    </citation>
    <scope>NUCLEOTIDE SEQUENCE [LARGE SCALE GENOMIC DNA]</scope>
</reference>
<sequence>MAWRWCQVCGFCNFLKYKFTKMGKNLAQVPGRESCKKIWRKNSSNKN</sequence>